<evidence type="ECO:0000313" key="1">
    <source>
        <dbReference type="EMBL" id="CAE0130830.1"/>
    </source>
</evidence>
<gene>
    <name evidence="1" type="ORF">HERI1096_LOCUS28366</name>
</gene>
<dbReference type="AlphaFoldDB" id="A0A7S3F711"/>
<name>A0A7S3F711_9EUKA</name>
<organism evidence="1">
    <name type="scientific">Haptolina ericina</name>
    <dbReference type="NCBI Taxonomy" id="156174"/>
    <lineage>
        <taxon>Eukaryota</taxon>
        <taxon>Haptista</taxon>
        <taxon>Haptophyta</taxon>
        <taxon>Prymnesiophyceae</taxon>
        <taxon>Prymnesiales</taxon>
        <taxon>Prymnesiaceae</taxon>
        <taxon>Haptolina</taxon>
    </lineage>
</organism>
<reference evidence="1" key="1">
    <citation type="submission" date="2021-01" db="EMBL/GenBank/DDBJ databases">
        <authorList>
            <person name="Corre E."/>
            <person name="Pelletier E."/>
            <person name="Niang G."/>
            <person name="Scheremetjew M."/>
            <person name="Finn R."/>
            <person name="Kale V."/>
            <person name="Holt S."/>
            <person name="Cochrane G."/>
            <person name="Meng A."/>
            <person name="Brown T."/>
            <person name="Cohen L."/>
        </authorList>
    </citation>
    <scope>NUCLEOTIDE SEQUENCE</scope>
    <source>
        <strain evidence="1">CCMP281</strain>
    </source>
</reference>
<protein>
    <submittedName>
        <fullName evidence="1">Uncharacterized protein</fullName>
    </submittedName>
</protein>
<accession>A0A7S3F711</accession>
<dbReference type="EMBL" id="HBHX01051364">
    <property type="protein sequence ID" value="CAE0130830.1"/>
    <property type="molecule type" value="Transcribed_RNA"/>
</dbReference>
<proteinExistence type="predicted"/>
<sequence>MPKFSKFVHGTAFLNRHEITELPYWWAPAMIPLWADMSLSRPVPARMVAQPDDDHDDGPEWARLKDGWPSVVSTLGSRLKALFLRVVTCDDSEPLEQILCGPRERRCRVDGFGSP</sequence>